<dbReference type="GO" id="GO:0006865">
    <property type="term" value="P:amino acid transport"/>
    <property type="evidence" value="ECO:0007669"/>
    <property type="project" value="UniProtKB-KW"/>
</dbReference>
<feature type="transmembrane region" description="Helical" evidence="8">
    <location>
        <begin position="200"/>
        <end position="224"/>
    </location>
</feature>
<comment type="similarity">
    <text evidence="8">Belongs to the binding-protein-dependent transport system permease family.</text>
</comment>
<evidence type="ECO:0000256" key="8">
    <source>
        <dbReference type="RuleBase" id="RU363032"/>
    </source>
</evidence>
<feature type="transmembrane region" description="Helical" evidence="8">
    <location>
        <begin position="99"/>
        <end position="116"/>
    </location>
</feature>
<keyword evidence="5" id="KW-0029">Amino-acid transport</keyword>
<dbReference type="InterPro" id="IPR000515">
    <property type="entry name" value="MetI-like"/>
</dbReference>
<dbReference type="RefSeq" id="WP_095371756.1">
    <property type="nucleotide sequence ID" value="NZ_CP022983.1"/>
</dbReference>
<protein>
    <submittedName>
        <fullName evidence="10">ABC transporter permease</fullName>
    </submittedName>
</protein>
<dbReference type="InterPro" id="IPR010065">
    <property type="entry name" value="AA_ABC_transptr_permease_3TM"/>
</dbReference>
<dbReference type="KEGG" id="bko:CKF48_13155"/>
<dbReference type="NCBIfam" id="TIGR01726">
    <property type="entry name" value="HEQRo_perm_3TM"/>
    <property type="match status" value="1"/>
</dbReference>
<evidence type="ECO:0000313" key="10">
    <source>
        <dbReference type="EMBL" id="ASV68186.1"/>
    </source>
</evidence>
<name>A0A248TJ03_9BACI</name>
<organism evidence="10 11">
    <name type="scientific">Cytobacillus kochii</name>
    <dbReference type="NCBI Taxonomy" id="859143"/>
    <lineage>
        <taxon>Bacteria</taxon>
        <taxon>Bacillati</taxon>
        <taxon>Bacillota</taxon>
        <taxon>Bacilli</taxon>
        <taxon>Bacillales</taxon>
        <taxon>Bacillaceae</taxon>
        <taxon>Cytobacillus</taxon>
    </lineage>
</organism>
<evidence type="ECO:0000259" key="9">
    <source>
        <dbReference type="PROSITE" id="PS50928"/>
    </source>
</evidence>
<dbReference type="GO" id="GO:0022857">
    <property type="term" value="F:transmembrane transporter activity"/>
    <property type="evidence" value="ECO:0007669"/>
    <property type="project" value="InterPro"/>
</dbReference>
<dbReference type="Pfam" id="PF00528">
    <property type="entry name" value="BPD_transp_1"/>
    <property type="match status" value="1"/>
</dbReference>
<evidence type="ECO:0000256" key="5">
    <source>
        <dbReference type="ARBA" id="ARBA00022970"/>
    </source>
</evidence>
<keyword evidence="6 8" id="KW-1133">Transmembrane helix</keyword>
<feature type="transmembrane region" description="Helical" evidence="8">
    <location>
        <begin position="155"/>
        <end position="180"/>
    </location>
</feature>
<feature type="domain" description="ABC transmembrane type-1" evidence="9">
    <location>
        <begin position="20"/>
        <end position="221"/>
    </location>
</feature>
<dbReference type="InterPro" id="IPR043429">
    <property type="entry name" value="ArtM/GltK/GlnP/TcyL/YhdX-like"/>
</dbReference>
<dbReference type="EMBL" id="CP022983">
    <property type="protein sequence ID" value="ASV68186.1"/>
    <property type="molecule type" value="Genomic_DNA"/>
</dbReference>
<dbReference type="OrthoDB" id="9805999at2"/>
<evidence type="ECO:0000256" key="2">
    <source>
        <dbReference type="ARBA" id="ARBA00022448"/>
    </source>
</evidence>
<evidence type="ECO:0000256" key="1">
    <source>
        <dbReference type="ARBA" id="ARBA00004651"/>
    </source>
</evidence>
<dbReference type="GO" id="GO:0043190">
    <property type="term" value="C:ATP-binding cassette (ABC) transporter complex"/>
    <property type="evidence" value="ECO:0007669"/>
    <property type="project" value="InterPro"/>
</dbReference>
<dbReference type="CDD" id="cd06261">
    <property type="entry name" value="TM_PBP2"/>
    <property type="match status" value="1"/>
</dbReference>
<dbReference type="AlphaFoldDB" id="A0A248TJ03"/>
<dbReference type="Proteomes" id="UP000215137">
    <property type="component" value="Chromosome"/>
</dbReference>
<evidence type="ECO:0000256" key="7">
    <source>
        <dbReference type="ARBA" id="ARBA00023136"/>
    </source>
</evidence>
<evidence type="ECO:0000256" key="6">
    <source>
        <dbReference type="ARBA" id="ARBA00022989"/>
    </source>
</evidence>
<feature type="transmembrane region" description="Helical" evidence="8">
    <location>
        <begin position="20"/>
        <end position="44"/>
    </location>
</feature>
<evidence type="ECO:0000313" key="11">
    <source>
        <dbReference type="Proteomes" id="UP000215137"/>
    </source>
</evidence>
<keyword evidence="2 8" id="KW-0813">Transport</keyword>
<evidence type="ECO:0000256" key="3">
    <source>
        <dbReference type="ARBA" id="ARBA00022475"/>
    </source>
</evidence>
<reference evidence="10 11" key="1">
    <citation type="submission" date="2017-08" db="EMBL/GenBank/DDBJ databases">
        <title>Complete Genome Sequence of Bacillus kochii Oregon-R-modENCODE STRAIN BDGP4, isolated from Drosophila melanogaster gut.</title>
        <authorList>
            <person name="Wan K.H."/>
            <person name="Yu C."/>
            <person name="Park S."/>
            <person name="Hammonds A.S."/>
            <person name="Booth B.W."/>
            <person name="Celniker S.E."/>
        </authorList>
    </citation>
    <scope>NUCLEOTIDE SEQUENCE [LARGE SCALE GENOMIC DNA]</scope>
    <source>
        <strain evidence="10 11">BDGP4</strain>
    </source>
</reference>
<dbReference type="PANTHER" id="PTHR30614:SF0">
    <property type="entry name" value="L-CYSTINE TRANSPORT SYSTEM PERMEASE PROTEIN TCYL"/>
    <property type="match status" value="1"/>
</dbReference>
<dbReference type="PROSITE" id="PS50928">
    <property type="entry name" value="ABC_TM1"/>
    <property type="match status" value="1"/>
</dbReference>
<dbReference type="Gene3D" id="1.10.3720.10">
    <property type="entry name" value="MetI-like"/>
    <property type="match status" value="1"/>
</dbReference>
<dbReference type="SUPFAM" id="SSF161098">
    <property type="entry name" value="MetI-like"/>
    <property type="match status" value="1"/>
</dbReference>
<gene>
    <name evidence="10" type="ORF">CKF48_13155</name>
</gene>
<keyword evidence="11" id="KW-1185">Reference proteome</keyword>
<keyword evidence="4 8" id="KW-0812">Transmembrane</keyword>
<dbReference type="PANTHER" id="PTHR30614">
    <property type="entry name" value="MEMBRANE COMPONENT OF AMINO ACID ABC TRANSPORTER"/>
    <property type="match status" value="1"/>
</dbReference>
<comment type="subcellular location">
    <subcellularLocation>
        <location evidence="1 8">Cell membrane</location>
        <topology evidence="1 8">Multi-pass membrane protein</topology>
    </subcellularLocation>
</comment>
<keyword evidence="3" id="KW-1003">Cell membrane</keyword>
<keyword evidence="7 8" id="KW-0472">Membrane</keyword>
<accession>A0A248TJ03</accession>
<dbReference type="FunFam" id="1.10.3720.10:FF:000006">
    <property type="entry name" value="Glutamate/aspartate ABC transporter, permease protein GltK"/>
    <property type="match status" value="1"/>
</dbReference>
<sequence length="250" mass="28088">MPIINFEFAIEQIPEVLKGVPITLAIAVVAMVFGLIFGLLIALCRIYRVPILNRLFIIYISFIRGTPLLVQLYVFFYGVPVLLEKMNQSFGTAYNADHISPLLYAFIAFTINVSAYQAEIMRASLNAVQIGQMEAAHSVGMTTFQALKRIVLPQAFLVALPNLGNTFIGLIKATSLAFAVKVVEVMALAKIIANDGYHFLEMYLVAALIYWLICWLLEVLFTYIEAKMRNKEIKQKKMNTTISKDVPLRV</sequence>
<evidence type="ECO:0000256" key="4">
    <source>
        <dbReference type="ARBA" id="ARBA00022692"/>
    </source>
</evidence>
<proteinExistence type="inferred from homology"/>
<dbReference type="InterPro" id="IPR035906">
    <property type="entry name" value="MetI-like_sf"/>
</dbReference>
<feature type="transmembrane region" description="Helical" evidence="8">
    <location>
        <begin position="56"/>
        <end position="79"/>
    </location>
</feature>